<dbReference type="AlphaFoldDB" id="B9SLB6"/>
<dbReference type="EMBL" id="EQ974016">
    <property type="protein sequence ID" value="EEF35591.1"/>
    <property type="molecule type" value="Genomic_DNA"/>
</dbReference>
<gene>
    <name evidence="1" type="ORF">RCOM_0626080</name>
</gene>
<dbReference type="eggNOG" id="ENOG502T16E">
    <property type="taxonomic scope" value="Eukaryota"/>
</dbReference>
<protein>
    <submittedName>
        <fullName evidence="1">Uncharacterized protein</fullName>
    </submittedName>
</protein>
<sequence>MEEIRAKGLCFNCDEKFEIRHRCKKLFWLEVLAEEDEPDDEEPAISLHAIFDIQTTQTMQVEGIINGFPLLVLIDSGSTPRFVNEALIHQLQIQTEAKVICG</sequence>
<proteinExistence type="predicted"/>
<reference evidence="2" key="1">
    <citation type="journal article" date="2010" name="Nat. Biotechnol.">
        <title>Draft genome sequence of the oilseed species Ricinus communis.</title>
        <authorList>
            <person name="Chan A.P."/>
            <person name="Crabtree J."/>
            <person name="Zhao Q."/>
            <person name="Lorenzi H."/>
            <person name="Orvis J."/>
            <person name="Puiu D."/>
            <person name="Melake-Berhan A."/>
            <person name="Jones K.M."/>
            <person name="Redman J."/>
            <person name="Chen G."/>
            <person name="Cahoon E.B."/>
            <person name="Gedil M."/>
            <person name="Stanke M."/>
            <person name="Haas B.J."/>
            <person name="Wortman J.R."/>
            <person name="Fraser-Liggett C.M."/>
            <person name="Ravel J."/>
            <person name="Rabinowicz P.D."/>
        </authorList>
    </citation>
    <scope>NUCLEOTIDE SEQUENCE [LARGE SCALE GENOMIC DNA]</scope>
    <source>
        <strain evidence="2">cv. Hale</strain>
    </source>
</reference>
<keyword evidence="2" id="KW-1185">Reference proteome</keyword>
<name>B9SLB6_RICCO</name>
<dbReference type="Proteomes" id="UP000008311">
    <property type="component" value="Unassembled WGS sequence"/>
</dbReference>
<organism evidence="1 2">
    <name type="scientific">Ricinus communis</name>
    <name type="common">Castor bean</name>
    <dbReference type="NCBI Taxonomy" id="3988"/>
    <lineage>
        <taxon>Eukaryota</taxon>
        <taxon>Viridiplantae</taxon>
        <taxon>Streptophyta</taxon>
        <taxon>Embryophyta</taxon>
        <taxon>Tracheophyta</taxon>
        <taxon>Spermatophyta</taxon>
        <taxon>Magnoliopsida</taxon>
        <taxon>eudicotyledons</taxon>
        <taxon>Gunneridae</taxon>
        <taxon>Pentapetalae</taxon>
        <taxon>rosids</taxon>
        <taxon>fabids</taxon>
        <taxon>Malpighiales</taxon>
        <taxon>Euphorbiaceae</taxon>
        <taxon>Acalyphoideae</taxon>
        <taxon>Acalypheae</taxon>
        <taxon>Ricinus</taxon>
    </lineage>
</organism>
<dbReference type="InParanoid" id="B9SLB6"/>
<accession>B9SLB6</accession>
<evidence type="ECO:0000313" key="2">
    <source>
        <dbReference type="Proteomes" id="UP000008311"/>
    </source>
</evidence>
<evidence type="ECO:0000313" key="1">
    <source>
        <dbReference type="EMBL" id="EEF35591.1"/>
    </source>
</evidence>